<dbReference type="Proteomes" id="UP000245959">
    <property type="component" value="Unassembled WGS sequence"/>
</dbReference>
<name>A0A2U1B269_9BACT</name>
<dbReference type="RefSeq" id="WP_116883666.1">
    <property type="nucleotide sequence ID" value="NZ_CABMMC010000018.1"/>
</dbReference>
<comment type="caution">
    <text evidence="1">The sequence shown here is derived from an EMBL/GenBank/DDBJ whole genome shotgun (WGS) entry which is preliminary data.</text>
</comment>
<dbReference type="InterPro" id="IPR011051">
    <property type="entry name" value="RmlC_Cupin_sf"/>
</dbReference>
<gene>
    <name evidence="1" type="ORF">C8D82_11062</name>
</gene>
<keyword evidence="1" id="KW-0413">Isomerase</keyword>
<evidence type="ECO:0000313" key="1">
    <source>
        <dbReference type="EMBL" id="PVY42753.1"/>
    </source>
</evidence>
<dbReference type="GO" id="GO:0016853">
    <property type="term" value="F:isomerase activity"/>
    <property type="evidence" value="ECO:0007669"/>
    <property type="project" value="UniProtKB-KW"/>
</dbReference>
<proteinExistence type="predicted"/>
<dbReference type="AlphaFoldDB" id="A0A2U1B269"/>
<organism evidence="1 2">
    <name type="scientific">Victivallis vadensis</name>
    <dbReference type="NCBI Taxonomy" id="172901"/>
    <lineage>
        <taxon>Bacteria</taxon>
        <taxon>Pseudomonadati</taxon>
        <taxon>Lentisphaerota</taxon>
        <taxon>Lentisphaeria</taxon>
        <taxon>Victivallales</taxon>
        <taxon>Victivallaceae</taxon>
        <taxon>Victivallis</taxon>
    </lineage>
</organism>
<reference evidence="1 2" key="1">
    <citation type="submission" date="2018-04" db="EMBL/GenBank/DDBJ databases">
        <title>Genomic Encyclopedia of Type Strains, Phase IV (KMG-IV): sequencing the most valuable type-strain genomes for metagenomic binning, comparative biology and taxonomic classification.</title>
        <authorList>
            <person name="Goeker M."/>
        </authorList>
    </citation>
    <scope>NUCLEOTIDE SEQUENCE [LARGE SCALE GENOMIC DNA]</scope>
    <source>
        <strain evidence="1 2">DSM 14823</strain>
    </source>
</reference>
<dbReference type="OrthoDB" id="9808275at2"/>
<sequence>MKLLKFLPNRVWRVYRGGACLDRLRGIANPADGSFPEEWIASTVAALNPQRDCPGEGISRVLLPDGSAERFDRVLEREAETLLGPDHPASASRTPGFLTKLLDSAIRLPVQAHPDREASRRLFRSPYGKTEAWIVLEGRRINGEEPYLLMGFNDRFDFEVFRREALTGVMEKTLGMMHRYPITPGEVILIPGGFPHAIGSGVLVQEIMEPTDWVIQPEARCGEQPLTMQDRFGGLDPDAALSVFHREILTLDRLRAKVLQAPVTLGEDDGATLMRLIDRDAVRYFGSLELKLRRTWERPGSLNCFMAGTMLDGHAAVTDGAETITLERGDTFAVGASARPRFTGRARILLALPPLSTP</sequence>
<dbReference type="SUPFAM" id="SSF51182">
    <property type="entry name" value="RmlC-like cupins"/>
    <property type="match status" value="1"/>
</dbReference>
<evidence type="ECO:0000313" key="2">
    <source>
        <dbReference type="Proteomes" id="UP000245959"/>
    </source>
</evidence>
<dbReference type="CDD" id="cd07010">
    <property type="entry name" value="cupin_PMI_type_I_N_bac"/>
    <property type="match status" value="1"/>
</dbReference>
<dbReference type="GeneID" id="78294977"/>
<accession>A0A2U1B269</accession>
<protein>
    <submittedName>
        <fullName evidence="1">Mannose-6-phosphate isomerase</fullName>
    </submittedName>
</protein>
<dbReference type="Gene3D" id="2.60.120.10">
    <property type="entry name" value="Jelly Rolls"/>
    <property type="match status" value="1"/>
</dbReference>
<keyword evidence="2" id="KW-1185">Reference proteome</keyword>
<dbReference type="InterPro" id="IPR014710">
    <property type="entry name" value="RmlC-like_jellyroll"/>
</dbReference>
<dbReference type="EMBL" id="QEKH01000010">
    <property type="protein sequence ID" value="PVY42753.1"/>
    <property type="molecule type" value="Genomic_DNA"/>
</dbReference>